<evidence type="ECO:0000259" key="5">
    <source>
        <dbReference type="PROSITE" id="PS50931"/>
    </source>
</evidence>
<dbReference type="EMBL" id="BSYI01000004">
    <property type="protein sequence ID" value="GMG81573.1"/>
    <property type="molecule type" value="Genomic_DNA"/>
</dbReference>
<keyword evidence="7" id="KW-1185">Reference proteome</keyword>
<dbReference type="PANTHER" id="PTHR30427:SF1">
    <property type="entry name" value="TRANSCRIPTIONAL ACTIVATOR PROTEIN LYSR"/>
    <property type="match status" value="1"/>
</dbReference>
<keyword evidence="4" id="KW-0804">Transcription</keyword>
<dbReference type="Gene3D" id="3.40.190.290">
    <property type="match status" value="1"/>
</dbReference>
<dbReference type="Pfam" id="PF03466">
    <property type="entry name" value="LysR_substrate"/>
    <property type="match status" value="1"/>
</dbReference>
<reference evidence="6 7" key="1">
    <citation type="submission" date="2023-04" db="EMBL/GenBank/DDBJ databases">
        <title>Marinoamorphus aggregata gen. nov., sp. Nov., isolate from tissue of brittle star Ophioplocus japonicus.</title>
        <authorList>
            <person name="Kawano K."/>
            <person name="Sawayama S."/>
            <person name="Nakagawa S."/>
        </authorList>
    </citation>
    <scope>NUCLEOTIDE SEQUENCE [LARGE SCALE GENOMIC DNA]</scope>
    <source>
        <strain evidence="6 7">NKW23</strain>
    </source>
</reference>
<comment type="similarity">
    <text evidence="1">Belongs to the LysR transcriptional regulatory family.</text>
</comment>
<dbReference type="RefSeq" id="WP_285670233.1">
    <property type="nucleotide sequence ID" value="NZ_BSYI01000004.1"/>
</dbReference>
<evidence type="ECO:0000256" key="2">
    <source>
        <dbReference type="ARBA" id="ARBA00023015"/>
    </source>
</evidence>
<evidence type="ECO:0000313" key="6">
    <source>
        <dbReference type="EMBL" id="GMG81573.1"/>
    </source>
</evidence>
<dbReference type="InterPro" id="IPR005119">
    <property type="entry name" value="LysR_subst-bd"/>
</dbReference>
<sequence length="296" mass="31919">MINARQLEVLTTVIEVGTTLRAAELLGVSQPAVSNMIRHTEDLIGITLFERAKGRLVPTKEARLIAQEAQHLFMQQKRVSRIVREIREGSRGSLTIAASPSLGLGLVPRVIGEFATGAPQLRVSLELGSIDVICDMLASGQADIGFALTQPRHPAVSHEAVGAGEMVCVCPPGHPFARMRRIGVADLNQVPHISYSAATPLGQMIDRVFAEKGLERRYAFEVRHTATALEMVAAGLGVALVDSFGLIGRRADNLERVAVEPSMPIRINAMMPRLFPTSSLAISFLDRFRTVTGAAG</sequence>
<keyword evidence="2" id="KW-0805">Transcription regulation</keyword>
<dbReference type="SUPFAM" id="SSF53850">
    <property type="entry name" value="Periplasmic binding protein-like II"/>
    <property type="match status" value="1"/>
</dbReference>
<proteinExistence type="inferred from homology"/>
<dbReference type="SUPFAM" id="SSF46785">
    <property type="entry name" value="Winged helix' DNA-binding domain"/>
    <property type="match status" value="1"/>
</dbReference>
<dbReference type="Pfam" id="PF00126">
    <property type="entry name" value="HTH_1"/>
    <property type="match status" value="1"/>
</dbReference>
<evidence type="ECO:0000313" key="7">
    <source>
        <dbReference type="Proteomes" id="UP001239909"/>
    </source>
</evidence>
<accession>A0ABQ6LDZ8</accession>
<protein>
    <submittedName>
        <fullName evidence="6">LysR family transcriptional regulator</fullName>
    </submittedName>
</protein>
<comment type="caution">
    <text evidence="6">The sequence shown here is derived from an EMBL/GenBank/DDBJ whole genome shotgun (WGS) entry which is preliminary data.</text>
</comment>
<organism evidence="6 7">
    <name type="scientific">Paralimibaculum aggregatum</name>
    <dbReference type="NCBI Taxonomy" id="3036245"/>
    <lineage>
        <taxon>Bacteria</taxon>
        <taxon>Pseudomonadati</taxon>
        <taxon>Pseudomonadota</taxon>
        <taxon>Alphaproteobacteria</taxon>
        <taxon>Rhodobacterales</taxon>
        <taxon>Paracoccaceae</taxon>
        <taxon>Paralimibaculum</taxon>
    </lineage>
</organism>
<dbReference type="PROSITE" id="PS50931">
    <property type="entry name" value="HTH_LYSR"/>
    <property type="match status" value="1"/>
</dbReference>
<dbReference type="Proteomes" id="UP001239909">
    <property type="component" value="Unassembled WGS sequence"/>
</dbReference>
<dbReference type="Gene3D" id="1.10.10.10">
    <property type="entry name" value="Winged helix-like DNA-binding domain superfamily/Winged helix DNA-binding domain"/>
    <property type="match status" value="1"/>
</dbReference>
<dbReference type="PANTHER" id="PTHR30427">
    <property type="entry name" value="TRANSCRIPTIONAL ACTIVATOR PROTEIN LYSR"/>
    <property type="match status" value="1"/>
</dbReference>
<feature type="domain" description="HTH lysR-type" evidence="5">
    <location>
        <begin position="2"/>
        <end position="59"/>
    </location>
</feature>
<keyword evidence="3" id="KW-0238">DNA-binding</keyword>
<evidence type="ECO:0000256" key="4">
    <source>
        <dbReference type="ARBA" id="ARBA00023163"/>
    </source>
</evidence>
<name>A0ABQ6LDZ8_9RHOB</name>
<gene>
    <name evidence="6" type="ORF">LNKW23_07860</name>
</gene>
<dbReference type="PRINTS" id="PR00039">
    <property type="entry name" value="HTHLYSR"/>
</dbReference>
<evidence type="ECO:0000256" key="3">
    <source>
        <dbReference type="ARBA" id="ARBA00023125"/>
    </source>
</evidence>
<dbReference type="InterPro" id="IPR036388">
    <property type="entry name" value="WH-like_DNA-bd_sf"/>
</dbReference>
<evidence type="ECO:0000256" key="1">
    <source>
        <dbReference type="ARBA" id="ARBA00009437"/>
    </source>
</evidence>
<dbReference type="InterPro" id="IPR000847">
    <property type="entry name" value="LysR_HTH_N"/>
</dbReference>
<dbReference type="InterPro" id="IPR036390">
    <property type="entry name" value="WH_DNA-bd_sf"/>
</dbReference>